<dbReference type="Proteomes" id="UP000618445">
    <property type="component" value="Unassembled WGS sequence"/>
</dbReference>
<feature type="region of interest" description="Disordered" evidence="1">
    <location>
        <begin position="1"/>
        <end position="28"/>
    </location>
</feature>
<comment type="caution">
    <text evidence="2">The sequence shown here is derived from an EMBL/GenBank/DDBJ whole genome shotgun (WGS) entry which is preliminary data.</text>
</comment>
<proteinExistence type="predicted"/>
<sequence length="89" mass="10055">MPRDSDPQIKINQGGSGNTQNNTFNFYQTPPEIKRSDIVRTEKLEEMYRESITGCKERFLAVIGDKQKAAELANDFSLDAQSSLNLESK</sequence>
<evidence type="ECO:0000313" key="3">
    <source>
        <dbReference type="Proteomes" id="UP000618445"/>
    </source>
</evidence>
<gene>
    <name evidence="2" type="ORF">H6G05_24465</name>
</gene>
<evidence type="ECO:0000313" key="2">
    <source>
        <dbReference type="EMBL" id="MBD2319977.1"/>
    </source>
</evidence>
<dbReference type="EMBL" id="JACJQY010000078">
    <property type="protein sequence ID" value="MBD2319977.1"/>
    <property type="molecule type" value="Genomic_DNA"/>
</dbReference>
<protein>
    <submittedName>
        <fullName evidence="2">Uncharacterized protein</fullName>
    </submittedName>
</protein>
<organism evidence="2 3">
    <name type="scientific">Phormidium tenue FACHB-1050</name>
    <dbReference type="NCBI Taxonomy" id="2692857"/>
    <lineage>
        <taxon>Bacteria</taxon>
        <taxon>Bacillati</taxon>
        <taxon>Cyanobacteriota</taxon>
        <taxon>Cyanophyceae</taxon>
        <taxon>Oscillatoriophycideae</taxon>
        <taxon>Oscillatoriales</taxon>
        <taxon>Oscillatoriaceae</taxon>
        <taxon>Phormidium</taxon>
    </lineage>
</organism>
<accession>A0ABR8CGV7</accession>
<evidence type="ECO:0000256" key="1">
    <source>
        <dbReference type="SAM" id="MobiDB-lite"/>
    </source>
</evidence>
<feature type="compositionally biased region" description="Low complexity" evidence="1">
    <location>
        <begin position="18"/>
        <end position="28"/>
    </location>
</feature>
<dbReference type="RefSeq" id="WP_190582523.1">
    <property type="nucleotide sequence ID" value="NZ_CAWPQU010000076.1"/>
</dbReference>
<name>A0ABR8CGV7_9CYAN</name>
<keyword evidence="3" id="KW-1185">Reference proteome</keyword>
<reference evidence="2 3" key="1">
    <citation type="journal article" date="2020" name="ISME J.">
        <title>Comparative genomics reveals insights into cyanobacterial evolution and habitat adaptation.</title>
        <authorList>
            <person name="Chen M.Y."/>
            <person name="Teng W.K."/>
            <person name="Zhao L."/>
            <person name="Hu C.X."/>
            <person name="Zhou Y.K."/>
            <person name="Han B.P."/>
            <person name="Song L.R."/>
            <person name="Shu W.S."/>
        </authorList>
    </citation>
    <scope>NUCLEOTIDE SEQUENCE [LARGE SCALE GENOMIC DNA]</scope>
    <source>
        <strain evidence="2 3">FACHB-1050</strain>
    </source>
</reference>